<dbReference type="RefSeq" id="WP_279388871.1">
    <property type="nucleotide sequence ID" value="NZ_SLWF01000018.1"/>
</dbReference>
<gene>
    <name evidence="1" type="ORF">EDC91_11846</name>
</gene>
<reference evidence="1 2" key="1">
    <citation type="submission" date="2019-03" db="EMBL/GenBank/DDBJ databases">
        <title>Freshwater and sediment microbial communities from various areas in North America, analyzing microbe dynamics in response to fracking.</title>
        <authorList>
            <person name="Lamendella R."/>
        </authorList>
    </citation>
    <scope>NUCLEOTIDE SEQUENCE [LARGE SCALE GENOMIC DNA]</scope>
    <source>
        <strain evidence="1 2">74A</strain>
    </source>
</reference>
<proteinExistence type="predicted"/>
<dbReference type="Proteomes" id="UP000294832">
    <property type="component" value="Unassembled WGS sequence"/>
</dbReference>
<keyword evidence="2" id="KW-1185">Reference proteome</keyword>
<organism evidence="1 2">
    <name type="scientific">Shewanella fodinae</name>
    <dbReference type="NCBI Taxonomy" id="552357"/>
    <lineage>
        <taxon>Bacteria</taxon>
        <taxon>Pseudomonadati</taxon>
        <taxon>Pseudomonadota</taxon>
        <taxon>Gammaproteobacteria</taxon>
        <taxon>Alteromonadales</taxon>
        <taxon>Shewanellaceae</taxon>
        <taxon>Shewanella</taxon>
    </lineage>
</organism>
<evidence type="ECO:0000313" key="1">
    <source>
        <dbReference type="EMBL" id="TCN82578.1"/>
    </source>
</evidence>
<accession>A0A4R2F892</accession>
<sequence>MQHFHTYAFTIFFTRPTCQQANGIAGQNDPFSYTTNQAGLP</sequence>
<comment type="caution">
    <text evidence="1">The sequence shown here is derived from an EMBL/GenBank/DDBJ whole genome shotgun (WGS) entry which is preliminary data.</text>
</comment>
<name>A0A4R2F892_9GAMM</name>
<protein>
    <submittedName>
        <fullName evidence="1">Uncharacterized protein</fullName>
    </submittedName>
</protein>
<evidence type="ECO:0000313" key="2">
    <source>
        <dbReference type="Proteomes" id="UP000294832"/>
    </source>
</evidence>
<dbReference type="AlphaFoldDB" id="A0A4R2F892"/>
<dbReference type="EMBL" id="SLWF01000018">
    <property type="protein sequence ID" value="TCN82578.1"/>
    <property type="molecule type" value="Genomic_DNA"/>
</dbReference>